<proteinExistence type="predicted"/>
<reference evidence="4 5" key="1">
    <citation type="submission" date="2018-08" db="EMBL/GenBank/DDBJ databases">
        <title>Wenzhouxiangella salilacus sp. nov., a novel bacterium isolated from a saline lake in Xinjiang Province, China.</title>
        <authorList>
            <person name="Han S."/>
        </authorList>
    </citation>
    <scope>NUCLEOTIDE SEQUENCE [LARGE SCALE GENOMIC DNA]</scope>
    <source>
        <strain evidence="4 5">XDB06</strain>
    </source>
</reference>
<evidence type="ECO:0000256" key="1">
    <source>
        <dbReference type="ARBA" id="ARBA00012417"/>
    </source>
</evidence>
<dbReference type="Pfam" id="PF13177">
    <property type="entry name" value="DNA_pol3_delta2"/>
    <property type="match status" value="1"/>
</dbReference>
<dbReference type="GO" id="GO:0003887">
    <property type="term" value="F:DNA-directed DNA polymerase activity"/>
    <property type="evidence" value="ECO:0007669"/>
    <property type="project" value="UniProtKB-KW"/>
</dbReference>
<comment type="caution">
    <text evidence="4">The sequence shown here is derived from an EMBL/GenBank/DDBJ whole genome shotgun (WGS) entry which is preliminary data.</text>
</comment>
<dbReference type="GO" id="GO:0008408">
    <property type="term" value="F:3'-5' exonuclease activity"/>
    <property type="evidence" value="ECO:0007669"/>
    <property type="project" value="InterPro"/>
</dbReference>
<name>A0A3E1KBT3_9GAMM</name>
<evidence type="ECO:0000256" key="2">
    <source>
        <dbReference type="ARBA" id="ARBA00022932"/>
    </source>
</evidence>
<dbReference type="InterPro" id="IPR004622">
    <property type="entry name" value="DNA_pol_HolB"/>
</dbReference>
<dbReference type="PANTHER" id="PTHR11669">
    <property type="entry name" value="REPLICATION FACTOR C / DNA POLYMERASE III GAMMA-TAU SUBUNIT"/>
    <property type="match status" value="1"/>
</dbReference>
<protein>
    <recommendedName>
        <fullName evidence="1">DNA-directed DNA polymerase</fullName>
        <ecNumber evidence="1">2.7.7.7</ecNumber>
    </recommendedName>
</protein>
<comment type="catalytic activity">
    <reaction evidence="3">
        <text>DNA(n) + a 2'-deoxyribonucleoside 5'-triphosphate = DNA(n+1) + diphosphate</text>
        <dbReference type="Rhea" id="RHEA:22508"/>
        <dbReference type="Rhea" id="RHEA-COMP:17339"/>
        <dbReference type="Rhea" id="RHEA-COMP:17340"/>
        <dbReference type="ChEBI" id="CHEBI:33019"/>
        <dbReference type="ChEBI" id="CHEBI:61560"/>
        <dbReference type="ChEBI" id="CHEBI:173112"/>
        <dbReference type="EC" id="2.7.7.7"/>
    </reaction>
</comment>
<dbReference type="PANTHER" id="PTHR11669:SF8">
    <property type="entry name" value="DNA POLYMERASE III SUBUNIT DELTA"/>
    <property type="match status" value="1"/>
</dbReference>
<keyword evidence="5" id="KW-1185">Reference proteome</keyword>
<keyword evidence="4" id="KW-0548">Nucleotidyltransferase</keyword>
<dbReference type="Gene3D" id="3.40.50.300">
    <property type="entry name" value="P-loop containing nucleotide triphosphate hydrolases"/>
    <property type="match status" value="1"/>
</dbReference>
<dbReference type="EC" id="2.7.7.7" evidence="1"/>
<evidence type="ECO:0000313" key="4">
    <source>
        <dbReference type="EMBL" id="RFF32193.1"/>
    </source>
</evidence>
<dbReference type="SUPFAM" id="SSF52540">
    <property type="entry name" value="P-loop containing nucleoside triphosphate hydrolases"/>
    <property type="match status" value="1"/>
</dbReference>
<evidence type="ECO:0000313" key="5">
    <source>
        <dbReference type="Proteomes" id="UP000260351"/>
    </source>
</evidence>
<dbReference type="InterPro" id="IPR050238">
    <property type="entry name" value="DNA_Rep/Repair_Clamp_Loader"/>
</dbReference>
<gene>
    <name evidence="4" type="primary">holB</name>
    <name evidence="4" type="ORF">DZC52_01625</name>
</gene>
<sequence>MLPWLETHCRTLRDRIEGQRLGHAPLIHGPRGIGKRELGDWLARLLLCSQPDEQGACGACQSCRLFDGGTHPDLFVVEIPEDKQGIGVDQVRGLIERLQLTASLGSNRVGMIPQADAMNRNAANALLKTLEEPPPGAWLILLSEQPARLPATIRSRCQQLPLRAPDPETTAPWLAEACPDAAPADREAALELSAGAPLAARDMLVSGGLESGMSILDDLVEGRPHGEVLERWQADPVATWLWLARWLAVIMARASGAGSWQPTGRRLSEAVDRRTLARLWQMALDGHREAERGVVRQDLLLGRWLLEWEASQTARK</sequence>
<keyword evidence="2" id="KW-0239">DNA-directed DNA polymerase</keyword>
<dbReference type="GO" id="GO:0009360">
    <property type="term" value="C:DNA polymerase III complex"/>
    <property type="evidence" value="ECO:0007669"/>
    <property type="project" value="TreeGrafter"/>
</dbReference>
<dbReference type="InterPro" id="IPR027417">
    <property type="entry name" value="P-loop_NTPase"/>
</dbReference>
<dbReference type="NCBIfam" id="TIGR00678">
    <property type="entry name" value="holB"/>
    <property type="match status" value="1"/>
</dbReference>
<evidence type="ECO:0000256" key="3">
    <source>
        <dbReference type="ARBA" id="ARBA00049244"/>
    </source>
</evidence>
<keyword evidence="4" id="KW-0808">Transferase</keyword>
<organism evidence="4 5">
    <name type="scientific">Wenzhouxiangella sediminis</name>
    <dbReference type="NCBI Taxonomy" id="1792836"/>
    <lineage>
        <taxon>Bacteria</taxon>
        <taxon>Pseudomonadati</taxon>
        <taxon>Pseudomonadota</taxon>
        <taxon>Gammaproteobacteria</taxon>
        <taxon>Chromatiales</taxon>
        <taxon>Wenzhouxiangellaceae</taxon>
        <taxon>Wenzhouxiangella</taxon>
    </lineage>
</organism>
<dbReference type="AlphaFoldDB" id="A0A3E1KBT3"/>
<accession>A0A3E1KBT3</accession>
<dbReference type="Proteomes" id="UP000260351">
    <property type="component" value="Unassembled WGS sequence"/>
</dbReference>
<dbReference type="GO" id="GO:0006261">
    <property type="term" value="P:DNA-templated DNA replication"/>
    <property type="evidence" value="ECO:0007669"/>
    <property type="project" value="TreeGrafter"/>
</dbReference>
<dbReference type="RefSeq" id="WP_116649376.1">
    <property type="nucleotide sequence ID" value="NZ_QUZK01000012.1"/>
</dbReference>
<dbReference type="EMBL" id="QUZK01000012">
    <property type="protein sequence ID" value="RFF32193.1"/>
    <property type="molecule type" value="Genomic_DNA"/>
</dbReference>